<dbReference type="SUPFAM" id="SSF56399">
    <property type="entry name" value="ADP-ribosylation"/>
    <property type="match status" value="1"/>
</dbReference>
<comment type="caution">
    <text evidence="1">The sequence shown here is derived from an EMBL/GenBank/DDBJ whole genome shotgun (WGS) entry which is preliminary data.</text>
</comment>
<keyword evidence="2" id="KW-1185">Reference proteome</keyword>
<dbReference type="EC" id="2.7.1.-" evidence="1"/>
<protein>
    <submittedName>
        <fullName evidence="1">RNA 2'-phosphotransferase</fullName>
        <ecNumber evidence="1">2.7.1.-</ecNumber>
    </submittedName>
</protein>
<dbReference type="Pfam" id="PF01885">
    <property type="entry name" value="PTS_2-RNA"/>
    <property type="match status" value="1"/>
</dbReference>
<keyword evidence="1" id="KW-0808">Transferase</keyword>
<dbReference type="InterPro" id="IPR042080">
    <property type="entry name" value="RNA_2'-PTrans_N"/>
</dbReference>
<organism evidence="1 2">
    <name type="scientific">Paenibacillus dokdonensis</name>
    <dbReference type="NCBI Taxonomy" id="2567944"/>
    <lineage>
        <taxon>Bacteria</taxon>
        <taxon>Bacillati</taxon>
        <taxon>Bacillota</taxon>
        <taxon>Bacilli</taxon>
        <taxon>Bacillales</taxon>
        <taxon>Paenibacillaceae</taxon>
        <taxon>Paenibacillus</taxon>
    </lineage>
</organism>
<evidence type="ECO:0000313" key="2">
    <source>
        <dbReference type="Proteomes" id="UP001344632"/>
    </source>
</evidence>
<reference evidence="1 2" key="1">
    <citation type="submission" date="2023-03" db="EMBL/GenBank/DDBJ databases">
        <title>Bacillus Genome Sequencing.</title>
        <authorList>
            <person name="Dunlap C."/>
        </authorList>
    </citation>
    <scope>NUCLEOTIDE SEQUENCE [LARGE SCALE GENOMIC DNA]</scope>
    <source>
        <strain evidence="1 2">BD-525</strain>
    </source>
</reference>
<sequence length="59" mass="6816">MNHEGYCDIRDLINGIKSEKRWSAVSESDIKQVVDNCPKQRYEIINGYIRANYGHSSGR</sequence>
<dbReference type="GO" id="GO:0016740">
    <property type="term" value="F:transferase activity"/>
    <property type="evidence" value="ECO:0007669"/>
    <property type="project" value="UniProtKB-KW"/>
</dbReference>
<dbReference type="Gene3D" id="1.10.10.970">
    <property type="entry name" value="RNA 2'-phosphotransferase, Tpt1/KptA family, N-terminal domain"/>
    <property type="match status" value="1"/>
</dbReference>
<dbReference type="InterPro" id="IPR002745">
    <property type="entry name" value="Ptrans_KptA/Tpt1"/>
</dbReference>
<dbReference type="Proteomes" id="UP001344632">
    <property type="component" value="Unassembled WGS sequence"/>
</dbReference>
<evidence type="ECO:0000313" key="1">
    <source>
        <dbReference type="EMBL" id="MEC0241683.1"/>
    </source>
</evidence>
<proteinExistence type="predicted"/>
<dbReference type="EMBL" id="JARLKZ010000014">
    <property type="protein sequence ID" value="MEC0241683.1"/>
    <property type="molecule type" value="Genomic_DNA"/>
</dbReference>
<gene>
    <name evidence="1" type="ORF">P4H66_17850</name>
</gene>
<accession>A0ABU6GPP3</accession>
<name>A0ABU6GPP3_9BACL</name>